<evidence type="ECO:0000313" key="1">
    <source>
        <dbReference type="EMBL" id="KAJ9122561.1"/>
    </source>
</evidence>
<protein>
    <submittedName>
        <fullName evidence="1">Uncharacterized protein</fullName>
    </submittedName>
</protein>
<dbReference type="EMBL" id="JASBWU010000004">
    <property type="protein sequence ID" value="KAJ9122561.1"/>
    <property type="molecule type" value="Genomic_DNA"/>
</dbReference>
<comment type="caution">
    <text evidence="1">The sequence shown here is derived from an EMBL/GenBank/DDBJ whole genome shotgun (WGS) entry which is preliminary data.</text>
</comment>
<evidence type="ECO:0000313" key="2">
    <source>
        <dbReference type="Proteomes" id="UP001243375"/>
    </source>
</evidence>
<proteinExistence type="predicted"/>
<accession>A0ACC2XHM7</accession>
<reference evidence="1" key="1">
    <citation type="submission" date="2023-04" db="EMBL/GenBank/DDBJ databases">
        <title>Draft Genome sequencing of Naganishia species isolated from polar environments using Oxford Nanopore Technology.</title>
        <authorList>
            <person name="Leo P."/>
            <person name="Venkateswaran K."/>
        </authorList>
    </citation>
    <scope>NUCLEOTIDE SEQUENCE</scope>
    <source>
        <strain evidence="1">MNA-CCFEE 5425</strain>
    </source>
</reference>
<organism evidence="1 2">
    <name type="scientific">Naganishia vaughanmartiniae</name>
    <dbReference type="NCBI Taxonomy" id="1424756"/>
    <lineage>
        <taxon>Eukaryota</taxon>
        <taxon>Fungi</taxon>
        <taxon>Dikarya</taxon>
        <taxon>Basidiomycota</taxon>
        <taxon>Agaricomycotina</taxon>
        <taxon>Tremellomycetes</taxon>
        <taxon>Filobasidiales</taxon>
        <taxon>Filobasidiaceae</taxon>
        <taxon>Naganishia</taxon>
    </lineage>
</organism>
<name>A0ACC2XHM7_9TREE</name>
<keyword evidence="2" id="KW-1185">Reference proteome</keyword>
<sequence length="567" mass="61118">MSSSSPAVFSWTLKKCKYIVAQSPNVGAWPTTSPTKKAVTTPTSVGRSGRKSMATPNRTPTTPTKTTPITLQFDPLKLPGSSAKKVSGPLVGKRVTRDLSDLRRKPSTASAPKTPDSACKASTSTAAPVTAAKPPTPAAIQAPSSVPIIADAVASTSTSTSVPQTPSKQRKTQTSSVQTARTQSNTLVPPSPPKLQLTPRRQTTINSPSRLARTPTGQASPMHNAMMKNKLESVTAARITASVKGKERALPSRGGRGDKELENPVFDGENVEDDDLPSPSKRRRVGTHAGQSAVQAAASARKGVDLARAMLDDSTSAPALPSMKMDIDDSTTDFGKLNRPTVSARKINRLFQPISSLPMDPYNSVPAPPLVFTGPSIFYEPEDRGSRVFRKMVPPDDMVWGDPYALINPKRQGGGSSRDDALVILKIQPTQVAEANKKMERTKKRRLKRLQRIESGFQVTDPMEPSNSILENTTCTWDREFGIPVDTNEQSVAASLDVPDWQERLDLYHSRLPEGLQSVIQALNSRGIARKLPVNSTDSSAFPDGADREWLARADTQGIAIRVYSDA</sequence>
<gene>
    <name evidence="1" type="ORF">QFC22_001990</name>
</gene>
<dbReference type="Proteomes" id="UP001243375">
    <property type="component" value="Unassembled WGS sequence"/>
</dbReference>